<reference evidence="3 4" key="1">
    <citation type="journal article" date="2017" name="Nat. Ecol. Evol.">
        <title>Scallop genome provides insights into evolution of bilaterian karyotype and development.</title>
        <authorList>
            <person name="Wang S."/>
            <person name="Zhang J."/>
            <person name="Jiao W."/>
            <person name="Li J."/>
            <person name="Xun X."/>
            <person name="Sun Y."/>
            <person name="Guo X."/>
            <person name="Huan P."/>
            <person name="Dong B."/>
            <person name="Zhang L."/>
            <person name="Hu X."/>
            <person name="Sun X."/>
            <person name="Wang J."/>
            <person name="Zhao C."/>
            <person name="Wang Y."/>
            <person name="Wang D."/>
            <person name="Huang X."/>
            <person name="Wang R."/>
            <person name="Lv J."/>
            <person name="Li Y."/>
            <person name="Zhang Z."/>
            <person name="Liu B."/>
            <person name="Lu W."/>
            <person name="Hui Y."/>
            <person name="Liang J."/>
            <person name="Zhou Z."/>
            <person name="Hou R."/>
            <person name="Li X."/>
            <person name="Liu Y."/>
            <person name="Li H."/>
            <person name="Ning X."/>
            <person name="Lin Y."/>
            <person name="Zhao L."/>
            <person name="Xing Q."/>
            <person name="Dou J."/>
            <person name="Li Y."/>
            <person name="Mao J."/>
            <person name="Guo H."/>
            <person name="Dou H."/>
            <person name="Li T."/>
            <person name="Mu C."/>
            <person name="Jiang W."/>
            <person name="Fu Q."/>
            <person name="Fu X."/>
            <person name="Miao Y."/>
            <person name="Liu J."/>
            <person name="Yu Q."/>
            <person name="Li R."/>
            <person name="Liao H."/>
            <person name="Li X."/>
            <person name="Kong Y."/>
            <person name="Jiang Z."/>
            <person name="Chourrout D."/>
            <person name="Li R."/>
            <person name="Bao Z."/>
        </authorList>
    </citation>
    <scope>NUCLEOTIDE SEQUENCE [LARGE SCALE GENOMIC DNA]</scope>
    <source>
        <strain evidence="3 4">PY_sf001</strain>
    </source>
</reference>
<feature type="compositionally biased region" description="Polar residues" evidence="1">
    <location>
        <begin position="40"/>
        <end position="53"/>
    </location>
</feature>
<feature type="domain" description="BTB" evidence="2">
    <location>
        <begin position="80"/>
        <end position="149"/>
    </location>
</feature>
<feature type="region of interest" description="Disordered" evidence="1">
    <location>
        <begin position="32"/>
        <end position="55"/>
    </location>
</feature>
<dbReference type="EMBL" id="NEDP02001832">
    <property type="protein sequence ID" value="OWF52315.1"/>
    <property type="molecule type" value="Genomic_DNA"/>
</dbReference>
<dbReference type="Proteomes" id="UP000242188">
    <property type="component" value="Unassembled WGS sequence"/>
</dbReference>
<dbReference type="PROSITE" id="PS50097">
    <property type="entry name" value="BTB"/>
    <property type="match status" value="1"/>
</dbReference>
<name>A0A210QUA8_MIZYE</name>
<dbReference type="CDD" id="cd18292">
    <property type="entry name" value="BTB_POZ_BTBD17"/>
    <property type="match status" value="1"/>
</dbReference>
<accession>A0A210QUA8</accession>
<sequence length="480" mass="55296">MASPPHIQPLNLEAASLVQHAGQIQVQLPSAGQHPPLATAVSTPSPTARSVTSPEGIDCYGNERQALSDQGKFFNNSLLSDVILVVGGNRFYAHKLILVRSSDVFERMLSDQWKDSQEKELELVEDQICVSMFPRFLTFLYSCHIRLNMESTLPVLVLADKYNVKDLQEVCINFACTCIIPKLQLKDVFHVWFQYATKCYHQRLIRSCVTALSEKMDDIIASVEWEREWGQLDKEQLIEFLKSSSLSIKDEFELWNATLKWLNSSQHPKRLMQCLKIVVEYIRFPMMTPEQLTEIEASDIVTKNKSLFQQHFMTAYKYHALPLTQRSLVKEFHGPCFLLRNYTDLRWDKRFVVPMFSAIPRGAEVSFRFTTRSSTFPPQTWEWELKVYPKGYSSTAEDFRCVIYSNLILDQPRPVEYLLSVVSKSELIHTVSGKKNFSKTRYTADTEMDKKITVVELNELNSPLLVDNTLVLQITLKPVE</sequence>
<dbReference type="SMART" id="SM00225">
    <property type="entry name" value="BTB"/>
    <property type="match status" value="1"/>
</dbReference>
<dbReference type="InterPro" id="IPR051481">
    <property type="entry name" value="BTB-POZ/Galectin-3-binding"/>
</dbReference>
<dbReference type="InterPro" id="IPR056184">
    <property type="entry name" value="TRAF_BTBD17"/>
</dbReference>
<evidence type="ECO:0000313" key="4">
    <source>
        <dbReference type="Proteomes" id="UP000242188"/>
    </source>
</evidence>
<dbReference type="Gene3D" id="3.30.710.10">
    <property type="entry name" value="Potassium Channel Kv1.1, Chain A"/>
    <property type="match status" value="1"/>
</dbReference>
<proteinExistence type="predicted"/>
<dbReference type="InterPro" id="IPR011705">
    <property type="entry name" value="BACK"/>
</dbReference>
<keyword evidence="4" id="KW-1185">Reference proteome</keyword>
<dbReference type="InterPro" id="IPR011333">
    <property type="entry name" value="SKP1/BTB/POZ_sf"/>
</dbReference>
<dbReference type="Pfam" id="PF00651">
    <property type="entry name" value="BTB"/>
    <property type="match status" value="1"/>
</dbReference>
<evidence type="ECO:0000256" key="1">
    <source>
        <dbReference type="SAM" id="MobiDB-lite"/>
    </source>
</evidence>
<comment type="caution">
    <text evidence="3">The sequence shown here is derived from an EMBL/GenBank/DDBJ whole genome shotgun (WGS) entry which is preliminary data.</text>
</comment>
<protein>
    <submittedName>
        <fullName evidence="3">BTB/POZ domain-containing protein 17</fullName>
    </submittedName>
</protein>
<dbReference type="AlphaFoldDB" id="A0A210QUA8"/>
<dbReference type="PANTHER" id="PTHR24410">
    <property type="entry name" value="HL07962P-RELATED"/>
    <property type="match status" value="1"/>
</dbReference>
<dbReference type="PANTHER" id="PTHR24410:SF47">
    <property type="entry name" value="BTB DOMAIN-CONTAINING PROTEIN"/>
    <property type="match status" value="1"/>
</dbReference>
<dbReference type="SUPFAM" id="SSF49599">
    <property type="entry name" value="TRAF domain-like"/>
    <property type="match status" value="1"/>
</dbReference>
<dbReference type="SUPFAM" id="SSF54695">
    <property type="entry name" value="POZ domain"/>
    <property type="match status" value="1"/>
</dbReference>
<dbReference type="SMART" id="SM00875">
    <property type="entry name" value="BACK"/>
    <property type="match status" value="1"/>
</dbReference>
<evidence type="ECO:0000259" key="2">
    <source>
        <dbReference type="PROSITE" id="PS50097"/>
    </source>
</evidence>
<gene>
    <name evidence="3" type="ORF">KP79_PYT09366</name>
</gene>
<dbReference type="Pfam" id="PF07707">
    <property type="entry name" value="BACK"/>
    <property type="match status" value="1"/>
</dbReference>
<organism evidence="3 4">
    <name type="scientific">Mizuhopecten yessoensis</name>
    <name type="common">Japanese scallop</name>
    <name type="synonym">Patinopecten yessoensis</name>
    <dbReference type="NCBI Taxonomy" id="6573"/>
    <lineage>
        <taxon>Eukaryota</taxon>
        <taxon>Metazoa</taxon>
        <taxon>Spiralia</taxon>
        <taxon>Lophotrochozoa</taxon>
        <taxon>Mollusca</taxon>
        <taxon>Bivalvia</taxon>
        <taxon>Autobranchia</taxon>
        <taxon>Pteriomorphia</taxon>
        <taxon>Pectinida</taxon>
        <taxon>Pectinoidea</taxon>
        <taxon>Pectinidae</taxon>
        <taxon>Mizuhopecten</taxon>
    </lineage>
</organism>
<dbReference type="Gene3D" id="1.25.40.420">
    <property type="match status" value="1"/>
</dbReference>
<dbReference type="Pfam" id="PF23651">
    <property type="entry name" value="TRAF_BTBD17"/>
    <property type="match status" value="1"/>
</dbReference>
<evidence type="ECO:0000313" key="3">
    <source>
        <dbReference type="EMBL" id="OWF52315.1"/>
    </source>
</evidence>
<dbReference type="Gene3D" id="2.60.210.10">
    <property type="entry name" value="Apoptosis, Tumor Necrosis Factor Receptor Associated Protein 2, Chain A"/>
    <property type="match status" value="1"/>
</dbReference>
<dbReference type="InterPro" id="IPR000210">
    <property type="entry name" value="BTB/POZ_dom"/>
</dbReference>
<dbReference type="InterPro" id="IPR008974">
    <property type="entry name" value="TRAF-like"/>
</dbReference>
<dbReference type="OrthoDB" id="2359033at2759"/>